<feature type="region of interest" description="Disordered" evidence="2">
    <location>
        <begin position="137"/>
        <end position="166"/>
    </location>
</feature>
<dbReference type="PROSITE" id="PS50222">
    <property type="entry name" value="EF_HAND_2"/>
    <property type="match status" value="1"/>
</dbReference>
<sequence>MAPKNQQGGAHKKPAQQKKPGHGGAANKKKPGPGAKKKKPGIRAAPKGSPPHGPEEILADTIFDQFDKVKHDGKLDKAEVKLALESFSAQCGVKTIPPFAVGMAIRLADKNGDGTLNKQEFRALVKKLSKYASFPDEAAAKNARAHPSDDESDDASSSEEESEGRE</sequence>
<proteinExistence type="predicted"/>
<keyword evidence="1" id="KW-0106">Calcium</keyword>
<organism evidence="4 5">
    <name type="scientific">Porphyridium purpureum</name>
    <name type="common">Red alga</name>
    <name type="synonym">Porphyridium cruentum</name>
    <dbReference type="NCBI Taxonomy" id="35688"/>
    <lineage>
        <taxon>Eukaryota</taxon>
        <taxon>Rhodophyta</taxon>
        <taxon>Bangiophyceae</taxon>
        <taxon>Porphyridiales</taxon>
        <taxon>Porphyridiaceae</taxon>
        <taxon>Porphyridium</taxon>
    </lineage>
</organism>
<feature type="domain" description="EF-hand" evidence="3">
    <location>
        <begin position="104"/>
        <end position="131"/>
    </location>
</feature>
<accession>A0A5J4YLT8</accession>
<dbReference type="SUPFAM" id="SSF47473">
    <property type="entry name" value="EF-hand"/>
    <property type="match status" value="1"/>
</dbReference>
<comment type="caution">
    <text evidence="4">The sequence shown here is derived from an EMBL/GenBank/DDBJ whole genome shotgun (WGS) entry which is preliminary data.</text>
</comment>
<evidence type="ECO:0000259" key="3">
    <source>
        <dbReference type="PROSITE" id="PS50222"/>
    </source>
</evidence>
<gene>
    <name evidence="4" type="ORF">FVE85_8454</name>
</gene>
<evidence type="ECO:0000256" key="1">
    <source>
        <dbReference type="ARBA" id="ARBA00022837"/>
    </source>
</evidence>
<reference evidence="5" key="1">
    <citation type="journal article" date="2019" name="Nat. Commun.">
        <title>Expansion of phycobilisome linker gene families in mesophilic red algae.</title>
        <authorList>
            <person name="Lee J."/>
            <person name="Kim D."/>
            <person name="Bhattacharya D."/>
            <person name="Yoon H.S."/>
        </authorList>
    </citation>
    <scope>NUCLEOTIDE SEQUENCE [LARGE SCALE GENOMIC DNA]</scope>
    <source>
        <strain evidence="5">CCMP 1328</strain>
    </source>
</reference>
<dbReference type="GO" id="GO:0005509">
    <property type="term" value="F:calcium ion binding"/>
    <property type="evidence" value="ECO:0007669"/>
    <property type="project" value="InterPro"/>
</dbReference>
<dbReference type="EMBL" id="VRMN01000011">
    <property type="protein sequence ID" value="KAA8491972.1"/>
    <property type="molecule type" value="Genomic_DNA"/>
</dbReference>
<dbReference type="CDD" id="cd00051">
    <property type="entry name" value="EFh"/>
    <property type="match status" value="1"/>
</dbReference>
<keyword evidence="5" id="KW-1185">Reference proteome</keyword>
<dbReference type="AlphaFoldDB" id="A0A5J4YLT8"/>
<dbReference type="PROSITE" id="PS00018">
    <property type="entry name" value="EF_HAND_1"/>
    <property type="match status" value="1"/>
</dbReference>
<dbReference type="InterPro" id="IPR011992">
    <property type="entry name" value="EF-hand-dom_pair"/>
</dbReference>
<dbReference type="Proteomes" id="UP000324585">
    <property type="component" value="Unassembled WGS sequence"/>
</dbReference>
<protein>
    <recommendedName>
        <fullName evidence="3">EF-hand domain-containing protein</fullName>
    </recommendedName>
</protein>
<evidence type="ECO:0000313" key="5">
    <source>
        <dbReference type="Proteomes" id="UP000324585"/>
    </source>
</evidence>
<feature type="compositionally biased region" description="Acidic residues" evidence="2">
    <location>
        <begin position="150"/>
        <end position="166"/>
    </location>
</feature>
<name>A0A5J4YLT8_PORPP</name>
<dbReference type="SMART" id="SM00054">
    <property type="entry name" value="EFh"/>
    <property type="match status" value="2"/>
</dbReference>
<dbReference type="InterPro" id="IPR018247">
    <property type="entry name" value="EF_Hand_1_Ca_BS"/>
</dbReference>
<dbReference type="Gene3D" id="1.10.238.10">
    <property type="entry name" value="EF-hand"/>
    <property type="match status" value="1"/>
</dbReference>
<feature type="compositionally biased region" description="Basic residues" evidence="2">
    <location>
        <begin position="10"/>
        <end position="41"/>
    </location>
</feature>
<evidence type="ECO:0000256" key="2">
    <source>
        <dbReference type="SAM" id="MobiDB-lite"/>
    </source>
</evidence>
<evidence type="ECO:0000313" key="4">
    <source>
        <dbReference type="EMBL" id="KAA8491972.1"/>
    </source>
</evidence>
<dbReference type="InterPro" id="IPR002048">
    <property type="entry name" value="EF_hand_dom"/>
</dbReference>
<feature type="region of interest" description="Disordered" evidence="2">
    <location>
        <begin position="1"/>
        <end position="56"/>
    </location>
</feature>
<dbReference type="Pfam" id="PF00036">
    <property type="entry name" value="EF-hand_1"/>
    <property type="match status" value="1"/>
</dbReference>